<dbReference type="AlphaFoldDB" id="A0A2T3W840"/>
<keyword evidence="3" id="KW-1185">Reference proteome</keyword>
<organism evidence="2 3">
    <name type="scientific">Deinococcus arcticus</name>
    <dbReference type="NCBI Taxonomy" id="2136176"/>
    <lineage>
        <taxon>Bacteria</taxon>
        <taxon>Thermotogati</taxon>
        <taxon>Deinococcota</taxon>
        <taxon>Deinococci</taxon>
        <taxon>Deinococcales</taxon>
        <taxon>Deinococcaceae</taxon>
        <taxon>Deinococcus</taxon>
    </lineage>
</organism>
<name>A0A2T3W840_9DEIO</name>
<dbReference type="InterPro" id="IPR036597">
    <property type="entry name" value="Fido-like_dom_sf"/>
</dbReference>
<evidence type="ECO:0000259" key="1">
    <source>
        <dbReference type="PROSITE" id="PS51459"/>
    </source>
</evidence>
<dbReference type="OrthoDB" id="9802752at2"/>
<reference evidence="2 3" key="1">
    <citation type="submission" date="2018-03" db="EMBL/GenBank/DDBJ databases">
        <title>Draft genome of Deinococcus sp. OD32.</title>
        <authorList>
            <person name="Wang X.-P."/>
            <person name="Du Z.-J."/>
        </authorList>
    </citation>
    <scope>NUCLEOTIDE SEQUENCE [LARGE SCALE GENOMIC DNA]</scope>
    <source>
        <strain evidence="2 3">OD32</strain>
    </source>
</reference>
<dbReference type="InterPro" id="IPR003812">
    <property type="entry name" value="Fido"/>
</dbReference>
<dbReference type="InterPro" id="IPR053737">
    <property type="entry name" value="Type_II_TA_Toxin"/>
</dbReference>
<dbReference type="Pfam" id="PF02661">
    <property type="entry name" value="Fic"/>
    <property type="match status" value="1"/>
</dbReference>
<dbReference type="Proteomes" id="UP000240317">
    <property type="component" value="Unassembled WGS sequence"/>
</dbReference>
<comment type="caution">
    <text evidence="2">The sequence shown here is derived from an EMBL/GenBank/DDBJ whole genome shotgun (WGS) entry which is preliminary data.</text>
</comment>
<dbReference type="PROSITE" id="PS51459">
    <property type="entry name" value="FIDO"/>
    <property type="match status" value="1"/>
</dbReference>
<evidence type="ECO:0000313" key="2">
    <source>
        <dbReference type="EMBL" id="PTA67964.1"/>
    </source>
</evidence>
<dbReference type="EMBL" id="PYSV01000008">
    <property type="protein sequence ID" value="PTA67964.1"/>
    <property type="molecule type" value="Genomic_DNA"/>
</dbReference>
<gene>
    <name evidence="2" type="ORF">C8263_09560</name>
</gene>
<protein>
    <submittedName>
        <fullName evidence="2">Type II toxin-antitoxin system death-on-curing family toxin</fullName>
    </submittedName>
</protein>
<dbReference type="Gene3D" id="1.20.120.1870">
    <property type="entry name" value="Fic/DOC protein, Fido domain"/>
    <property type="match status" value="1"/>
</dbReference>
<accession>A0A2T3W840</accession>
<dbReference type="RefSeq" id="WP_107137902.1">
    <property type="nucleotide sequence ID" value="NZ_PYSV01000008.1"/>
</dbReference>
<sequence length="133" mass="14163">MSRSGRYFDHHHGWAYPTPAFVHLVHDGIFQISPGRAGVAHPGVIESATAKATDSAFGDDAYPTLFTKVAAIGSTLAHDHGFSDGNKRTALQVMLLTLKRNGLHPNPSAREAATVMVLVAMGACWTAPVCGWP</sequence>
<proteinExistence type="predicted"/>
<dbReference type="SUPFAM" id="SSF140931">
    <property type="entry name" value="Fic-like"/>
    <property type="match status" value="1"/>
</dbReference>
<feature type="domain" description="Fido" evidence="1">
    <location>
        <begin position="17"/>
        <end position="133"/>
    </location>
</feature>
<evidence type="ECO:0000313" key="3">
    <source>
        <dbReference type="Proteomes" id="UP000240317"/>
    </source>
</evidence>